<name>A0A177FA84_9EURO</name>
<feature type="compositionally biased region" description="Low complexity" evidence="3">
    <location>
        <begin position="478"/>
        <end position="487"/>
    </location>
</feature>
<keyword evidence="5" id="KW-1185">Reference proteome</keyword>
<evidence type="ECO:0008006" key="6">
    <source>
        <dbReference type="Google" id="ProtNLM"/>
    </source>
</evidence>
<feature type="compositionally biased region" description="Basic residues" evidence="3">
    <location>
        <begin position="250"/>
        <end position="261"/>
    </location>
</feature>
<gene>
    <name evidence="4" type="ORF">AYO21_04718</name>
</gene>
<dbReference type="SUPFAM" id="SSF57924">
    <property type="entry name" value="Inhibitor of apoptosis (IAP) repeat"/>
    <property type="match status" value="2"/>
</dbReference>
<accession>A0A177FA84</accession>
<evidence type="ECO:0000313" key="5">
    <source>
        <dbReference type="Proteomes" id="UP000077002"/>
    </source>
</evidence>
<comment type="caution">
    <text evidence="4">The sequence shown here is derived from an EMBL/GenBank/DDBJ whole genome shotgun (WGS) entry which is preliminary data.</text>
</comment>
<feature type="compositionally biased region" description="Polar residues" evidence="3">
    <location>
        <begin position="274"/>
        <end position="292"/>
    </location>
</feature>
<dbReference type="PANTHER" id="PTHR46771:SF5">
    <property type="entry name" value="DETERIN"/>
    <property type="match status" value="1"/>
</dbReference>
<dbReference type="Proteomes" id="UP000077002">
    <property type="component" value="Unassembled WGS sequence"/>
</dbReference>
<dbReference type="EMBL" id="LVKK01000027">
    <property type="protein sequence ID" value="OAG41105.1"/>
    <property type="molecule type" value="Genomic_DNA"/>
</dbReference>
<dbReference type="Gene3D" id="1.10.1170.10">
    <property type="entry name" value="Inhibitor Of Apoptosis Protein (2mihbC-IAP-1), Chain A"/>
    <property type="match status" value="2"/>
</dbReference>
<dbReference type="SMART" id="SM00238">
    <property type="entry name" value="BIR"/>
    <property type="match status" value="2"/>
</dbReference>
<dbReference type="CDD" id="cd00022">
    <property type="entry name" value="BIR"/>
    <property type="match status" value="2"/>
</dbReference>
<evidence type="ECO:0000256" key="2">
    <source>
        <dbReference type="ARBA" id="ARBA00022833"/>
    </source>
</evidence>
<evidence type="ECO:0000313" key="4">
    <source>
        <dbReference type="EMBL" id="OAG41105.1"/>
    </source>
</evidence>
<dbReference type="GeneID" id="34599887"/>
<feature type="compositionally biased region" description="Polar residues" evidence="3">
    <location>
        <begin position="14"/>
        <end position="38"/>
    </location>
</feature>
<feature type="region of interest" description="Disordered" evidence="3">
    <location>
        <begin position="315"/>
        <end position="358"/>
    </location>
</feature>
<dbReference type="GO" id="GO:0046872">
    <property type="term" value="F:metal ion binding"/>
    <property type="evidence" value="ECO:0007669"/>
    <property type="project" value="UniProtKB-KW"/>
</dbReference>
<feature type="region of interest" description="Disordered" evidence="3">
    <location>
        <begin position="386"/>
        <end position="530"/>
    </location>
</feature>
<evidence type="ECO:0000256" key="3">
    <source>
        <dbReference type="SAM" id="MobiDB-lite"/>
    </source>
</evidence>
<dbReference type="OrthoDB" id="2196114at2759"/>
<sequence length="613" mass="66893">MAISYEPRGKSPEDYTSSPPSCTWPNSAESTNSGSSQLQSTVPHLSYIRFHNFTDIPMEYATYESRLATFEPPSKRSKLGWPHKTPTPEELARAGFYYKPSSASNDNTICYLCERQLDGWEPDDDPIGEHLKHSSDCGWAILMSTAQDAKQNISTLEDPTDQLYADARRATFAIGWPHEAKRGWKCKVEKMVEAGWHFAPLPESEDYVSCVYCKLSLDGWEPKDDPFDEHYRRSPSCPFFHFAGTTAPAKRPKAKKGRTSRASRSSKASARLSTQSNTQDLTSLSEAPSTANDLIPDLDDSIDTSNMSVMSVMSTASTATTKAKRKAAGGRSKATKSKRTKPIRSTRTKKEESQSGPEAMNEIEILAESVHEPVATHAHEVALDPEAQSQEQHTLPSPAPTPPAEVSYPMLNENNTPPRISNEPRHLSPVGPPPQASPTPVKTRLSTSAARTGTPKLKSSKIDSTRLISPMPKAHNNSSPAPSPSTSDIENAPPSTRPASERPPIPPSSSTPSHRLPISSSPGESPGIPKWTPADIELIFTPTSPQKADADILLGLTGAQLSTDEKDMTVQGWIEYIAKKTEEGLRAEAERVVGIFEHEGERAMSVLEGIVCA</sequence>
<feature type="region of interest" description="Disordered" evidence="3">
    <location>
        <begin position="1"/>
        <end position="38"/>
    </location>
</feature>
<keyword evidence="2" id="KW-0862">Zinc</keyword>
<protein>
    <recommendedName>
        <fullName evidence="6">BIR-domain-containing protein</fullName>
    </recommendedName>
</protein>
<proteinExistence type="predicted"/>
<dbReference type="PROSITE" id="PS50143">
    <property type="entry name" value="BIR_REPEAT_2"/>
    <property type="match status" value="2"/>
</dbReference>
<feature type="compositionally biased region" description="Low complexity" evidence="3">
    <location>
        <begin position="510"/>
        <end position="529"/>
    </location>
</feature>
<dbReference type="InterPro" id="IPR051190">
    <property type="entry name" value="Baculoviral_IAP"/>
</dbReference>
<evidence type="ECO:0000256" key="1">
    <source>
        <dbReference type="ARBA" id="ARBA00022723"/>
    </source>
</evidence>
<reference evidence="4 5" key="1">
    <citation type="submission" date="2016-03" db="EMBL/GenBank/DDBJ databases">
        <title>Draft genome sequence of the Fonsecaea monophora CBS 269.37.</title>
        <authorList>
            <person name="Bombassaro A."/>
            <person name="Vinicius W.A."/>
            <person name="De Hoog S."/>
            <person name="Sun J."/>
            <person name="Souza E.M."/>
            <person name="Raittz R.T."/>
            <person name="Costa F."/>
            <person name="Leao A.C."/>
            <person name="Tadra-Sfeir M.Z."/>
            <person name="Baura V."/>
            <person name="Balsanelli E."/>
            <person name="Pedrosa F.O."/>
            <person name="Moreno L.F."/>
            <person name="Steffens M.B."/>
            <person name="Xi L."/>
            <person name="Bocca A.L."/>
            <person name="Felipe M.S."/>
            <person name="Teixeira M."/>
            <person name="Telles Filho F.Q."/>
            <person name="Azevedo C.M."/>
            <person name="Gomes R."/>
            <person name="Vicente V.A."/>
        </authorList>
    </citation>
    <scope>NUCLEOTIDE SEQUENCE [LARGE SCALE GENOMIC DNA]</scope>
    <source>
        <strain evidence="4 5">CBS 269.37</strain>
    </source>
</reference>
<feature type="compositionally biased region" description="Polar residues" evidence="3">
    <location>
        <begin position="438"/>
        <end position="451"/>
    </location>
</feature>
<dbReference type="AlphaFoldDB" id="A0A177FA84"/>
<feature type="region of interest" description="Disordered" evidence="3">
    <location>
        <begin position="242"/>
        <end position="299"/>
    </location>
</feature>
<feature type="compositionally biased region" description="Basic residues" evidence="3">
    <location>
        <begin position="322"/>
        <end position="347"/>
    </location>
</feature>
<dbReference type="InterPro" id="IPR001370">
    <property type="entry name" value="BIR_rpt"/>
</dbReference>
<keyword evidence="1" id="KW-0479">Metal-binding</keyword>
<dbReference type="Pfam" id="PF00653">
    <property type="entry name" value="BIR"/>
    <property type="match status" value="2"/>
</dbReference>
<dbReference type="RefSeq" id="XP_022513057.1">
    <property type="nucleotide sequence ID" value="XM_022654690.1"/>
</dbReference>
<dbReference type="PANTHER" id="PTHR46771">
    <property type="entry name" value="DETERIN"/>
    <property type="match status" value="1"/>
</dbReference>
<feature type="compositionally biased region" description="Low complexity" evidence="3">
    <location>
        <begin position="262"/>
        <end position="273"/>
    </location>
</feature>
<organism evidence="4 5">
    <name type="scientific">Fonsecaea monophora</name>
    <dbReference type="NCBI Taxonomy" id="254056"/>
    <lineage>
        <taxon>Eukaryota</taxon>
        <taxon>Fungi</taxon>
        <taxon>Dikarya</taxon>
        <taxon>Ascomycota</taxon>
        <taxon>Pezizomycotina</taxon>
        <taxon>Eurotiomycetes</taxon>
        <taxon>Chaetothyriomycetidae</taxon>
        <taxon>Chaetothyriales</taxon>
        <taxon>Herpotrichiellaceae</taxon>
        <taxon>Fonsecaea</taxon>
    </lineage>
</organism>